<dbReference type="InterPro" id="IPR045584">
    <property type="entry name" value="Pilin-like"/>
</dbReference>
<evidence type="ECO:0000256" key="3">
    <source>
        <dbReference type="ARBA" id="ARBA00022692"/>
    </source>
</evidence>
<dbReference type="InterPro" id="IPR012902">
    <property type="entry name" value="N_methyl_site"/>
</dbReference>
<feature type="transmembrane region" description="Helical" evidence="6">
    <location>
        <begin position="6"/>
        <end position="32"/>
    </location>
</feature>
<dbReference type="EMBL" id="MFMS01000002">
    <property type="protein sequence ID" value="OGG86098.1"/>
    <property type="molecule type" value="Genomic_DNA"/>
</dbReference>
<accession>A0A1F6FJR0</accession>
<dbReference type="SUPFAM" id="SSF54523">
    <property type="entry name" value="Pili subunits"/>
    <property type="match status" value="1"/>
</dbReference>
<evidence type="ECO:0000256" key="2">
    <source>
        <dbReference type="ARBA" id="ARBA00022481"/>
    </source>
</evidence>
<name>A0A1F6FJR0_9BACT</name>
<dbReference type="STRING" id="1798531.A2392_01395"/>
<protein>
    <submittedName>
        <fullName evidence="7">Uncharacterized protein</fullName>
    </submittedName>
</protein>
<keyword evidence="3 6" id="KW-0812">Transmembrane</keyword>
<dbReference type="PRINTS" id="PR00813">
    <property type="entry name" value="BCTERIALGSPG"/>
</dbReference>
<dbReference type="NCBIfam" id="TIGR02532">
    <property type="entry name" value="IV_pilin_GFxxxE"/>
    <property type="match status" value="1"/>
</dbReference>
<comment type="subcellular location">
    <subcellularLocation>
        <location evidence="1">Membrane</location>
        <topology evidence="1">Single-pass membrane protein</topology>
    </subcellularLocation>
</comment>
<keyword evidence="5 6" id="KW-0472">Membrane</keyword>
<comment type="caution">
    <text evidence="7">The sequence shown here is derived from an EMBL/GenBank/DDBJ whole genome shotgun (WGS) entry which is preliminary data.</text>
</comment>
<evidence type="ECO:0000256" key="1">
    <source>
        <dbReference type="ARBA" id="ARBA00004167"/>
    </source>
</evidence>
<evidence type="ECO:0000256" key="5">
    <source>
        <dbReference type="ARBA" id="ARBA00023136"/>
    </source>
</evidence>
<gene>
    <name evidence="7" type="ORF">A2392_01395</name>
</gene>
<evidence type="ECO:0000313" key="7">
    <source>
        <dbReference type="EMBL" id="OGG86098.1"/>
    </source>
</evidence>
<dbReference type="GO" id="GO:0016020">
    <property type="term" value="C:membrane"/>
    <property type="evidence" value="ECO:0007669"/>
    <property type="project" value="UniProtKB-SubCell"/>
</dbReference>
<dbReference type="PROSITE" id="PS00409">
    <property type="entry name" value="PROKAR_NTER_METHYL"/>
    <property type="match status" value="1"/>
</dbReference>
<reference evidence="7 8" key="1">
    <citation type="journal article" date="2016" name="Nat. Commun.">
        <title>Thousands of microbial genomes shed light on interconnected biogeochemical processes in an aquifer system.</title>
        <authorList>
            <person name="Anantharaman K."/>
            <person name="Brown C.T."/>
            <person name="Hug L.A."/>
            <person name="Sharon I."/>
            <person name="Castelle C.J."/>
            <person name="Probst A.J."/>
            <person name="Thomas B.C."/>
            <person name="Singh A."/>
            <person name="Wilkins M.J."/>
            <person name="Karaoz U."/>
            <person name="Brodie E.L."/>
            <person name="Williams K.H."/>
            <person name="Hubbard S.S."/>
            <person name="Banfield J.F."/>
        </authorList>
    </citation>
    <scope>NUCLEOTIDE SEQUENCE [LARGE SCALE GENOMIC DNA]</scope>
</reference>
<keyword evidence="2" id="KW-0488">Methylation</keyword>
<dbReference type="AlphaFoldDB" id="A0A1F6FJR0"/>
<organism evidence="7 8">
    <name type="scientific">Candidatus Kaiserbacteria bacterium RIFOXYB1_FULL_46_14</name>
    <dbReference type="NCBI Taxonomy" id="1798531"/>
    <lineage>
        <taxon>Bacteria</taxon>
        <taxon>Candidatus Kaiseribacteriota</taxon>
    </lineage>
</organism>
<evidence type="ECO:0000256" key="6">
    <source>
        <dbReference type="SAM" id="Phobius"/>
    </source>
</evidence>
<dbReference type="Gene3D" id="3.30.700.10">
    <property type="entry name" value="Glycoprotein, Type 4 Pilin"/>
    <property type="match status" value="1"/>
</dbReference>
<dbReference type="Pfam" id="PF07963">
    <property type="entry name" value="N_methyl"/>
    <property type="match status" value="1"/>
</dbReference>
<sequence>MYRQGFTLIELLVVIAIIGILASVVMASLNSARVKSRDARRMADMGQIRNALEMYSLDNGHYPIMATGWTSFDSPAYSNNAITNPSAANLATALAPYLPAGMKDPIGGTSDAGYLYRSESTSSGASYCILIYRTPENMKDFPSHMIPMGRCVAISNGQCSGINAIYYGNGPFATGC</sequence>
<dbReference type="GO" id="GO:0015627">
    <property type="term" value="C:type II protein secretion system complex"/>
    <property type="evidence" value="ECO:0007669"/>
    <property type="project" value="InterPro"/>
</dbReference>
<keyword evidence="4 6" id="KW-1133">Transmembrane helix</keyword>
<proteinExistence type="predicted"/>
<dbReference type="InterPro" id="IPR000983">
    <property type="entry name" value="Bac_GSPG_pilin"/>
</dbReference>
<dbReference type="PANTHER" id="PTHR30093:SF44">
    <property type="entry name" value="TYPE II SECRETION SYSTEM CORE PROTEIN G"/>
    <property type="match status" value="1"/>
</dbReference>
<dbReference type="PANTHER" id="PTHR30093">
    <property type="entry name" value="GENERAL SECRETION PATHWAY PROTEIN G"/>
    <property type="match status" value="1"/>
</dbReference>
<dbReference type="GO" id="GO:0015628">
    <property type="term" value="P:protein secretion by the type II secretion system"/>
    <property type="evidence" value="ECO:0007669"/>
    <property type="project" value="InterPro"/>
</dbReference>
<evidence type="ECO:0000313" key="8">
    <source>
        <dbReference type="Proteomes" id="UP000177395"/>
    </source>
</evidence>
<dbReference type="Proteomes" id="UP000177395">
    <property type="component" value="Unassembled WGS sequence"/>
</dbReference>
<evidence type="ECO:0000256" key="4">
    <source>
        <dbReference type="ARBA" id="ARBA00022989"/>
    </source>
</evidence>